<gene>
    <name evidence="8" type="primary">LOC106804800</name>
</gene>
<dbReference type="GeneID" id="106804800"/>
<dbReference type="PROSITE" id="PS50106">
    <property type="entry name" value="PDZ"/>
    <property type="match status" value="1"/>
</dbReference>
<organism evidence="7 8">
    <name type="scientific">Priapulus caudatus</name>
    <name type="common">Priapulid worm</name>
    <dbReference type="NCBI Taxonomy" id="37621"/>
    <lineage>
        <taxon>Eukaryota</taxon>
        <taxon>Metazoa</taxon>
        <taxon>Ecdysozoa</taxon>
        <taxon>Scalidophora</taxon>
        <taxon>Priapulida</taxon>
        <taxon>Priapulimorpha</taxon>
        <taxon>Priapulimorphida</taxon>
        <taxon>Priapulidae</taxon>
        <taxon>Priapulus</taxon>
    </lineage>
</organism>
<dbReference type="Gene3D" id="1.10.287.650">
    <property type="entry name" value="L27 domain"/>
    <property type="match status" value="2"/>
</dbReference>
<reference evidence="8" key="1">
    <citation type="submission" date="2025-08" db="UniProtKB">
        <authorList>
            <consortium name="RefSeq"/>
        </authorList>
    </citation>
    <scope>IDENTIFICATION</scope>
</reference>
<dbReference type="SUPFAM" id="SSF101288">
    <property type="entry name" value="L27 domain"/>
    <property type="match status" value="1"/>
</dbReference>
<name>A0ABM1DNW2_PRICU</name>
<dbReference type="PROSITE" id="PS00856">
    <property type="entry name" value="GUANYLATE_KINASE_1"/>
    <property type="match status" value="1"/>
</dbReference>
<evidence type="ECO:0000256" key="3">
    <source>
        <dbReference type="SAM" id="MobiDB-lite"/>
    </source>
</evidence>
<dbReference type="InterPro" id="IPR036892">
    <property type="entry name" value="L27_dom_sf"/>
</dbReference>
<evidence type="ECO:0000259" key="5">
    <source>
        <dbReference type="PROSITE" id="PS50106"/>
    </source>
</evidence>
<evidence type="ECO:0000256" key="2">
    <source>
        <dbReference type="ARBA" id="ARBA00022443"/>
    </source>
</evidence>
<sequence>MNGENFGDSDSGPCGCCGSRRRRKRPSMPAASATMQTDQNIANLLSSFDKIRAKLRPEEEDHSFLQTLLASKELQALVQVHNKVAEVSATEGTDKEKVVVSATATSIAEEVCNELKNRGVHDDAKDLYHILSNPHMKALLSAHDDVAGKNYSPVLPDDHEEVDEDEVSVKIVKLIKTSEPLGATIKKDERTGQIVIARIMHGGCADRSGLIGVGDQVLEVNSFAVHGKKPDDVVRMLGYTACIDKFEKWRITAFSVAEAAQIFPRLLTLVDGPPGVGRNELKHRLIASNPDHFKTPIPHTSRPKKPTEVEGKEYVYVSRVDMEADIQLGKFMEHGEYRGNLYGTNIDSVKGLVNAGHVCVMNPHPEALKRLRSPDVRPYIVFIKPPPLDRLRETRMDGTPEQQLNHERTFTEAELEEMVRVAEKLESAYYHFFDHVLVNDDLDEATNELLQLALRIENEAQWVPASWER</sequence>
<dbReference type="Pfam" id="PF00625">
    <property type="entry name" value="Guanylate_kin"/>
    <property type="match status" value="1"/>
</dbReference>
<dbReference type="RefSeq" id="XP_014661633.1">
    <property type="nucleotide sequence ID" value="XM_014806147.1"/>
</dbReference>
<dbReference type="InterPro" id="IPR050716">
    <property type="entry name" value="MAGUK"/>
</dbReference>
<evidence type="ECO:0000256" key="1">
    <source>
        <dbReference type="ARBA" id="ARBA00007014"/>
    </source>
</evidence>
<feature type="region of interest" description="Disordered" evidence="3">
    <location>
        <begin position="1"/>
        <end position="33"/>
    </location>
</feature>
<dbReference type="SMART" id="SM00072">
    <property type="entry name" value="GuKc"/>
    <property type="match status" value="1"/>
</dbReference>
<dbReference type="InterPro" id="IPR004172">
    <property type="entry name" value="L27_dom"/>
</dbReference>
<dbReference type="InterPro" id="IPR027417">
    <property type="entry name" value="P-loop_NTPase"/>
</dbReference>
<keyword evidence="7" id="KW-1185">Reference proteome</keyword>
<dbReference type="Pfam" id="PF00595">
    <property type="entry name" value="PDZ"/>
    <property type="match status" value="1"/>
</dbReference>
<dbReference type="InterPro" id="IPR020590">
    <property type="entry name" value="Guanylate_kinase_CS"/>
</dbReference>
<accession>A0ABM1DNW2</accession>
<feature type="domain" description="L27" evidence="6">
    <location>
        <begin position="101"/>
        <end position="154"/>
    </location>
</feature>
<dbReference type="Proteomes" id="UP000695022">
    <property type="component" value="Unplaced"/>
</dbReference>
<feature type="domain" description="L27" evidence="6">
    <location>
        <begin position="37"/>
        <end position="92"/>
    </location>
</feature>
<dbReference type="SUPFAM" id="SSF52540">
    <property type="entry name" value="P-loop containing nucleoside triphosphate hydrolases"/>
    <property type="match status" value="1"/>
</dbReference>
<evidence type="ECO:0000313" key="7">
    <source>
        <dbReference type="Proteomes" id="UP000695022"/>
    </source>
</evidence>
<dbReference type="SMART" id="SM00569">
    <property type="entry name" value="L27"/>
    <property type="match status" value="2"/>
</dbReference>
<evidence type="ECO:0000259" key="4">
    <source>
        <dbReference type="PROSITE" id="PS50052"/>
    </source>
</evidence>
<comment type="similarity">
    <text evidence="1">Belongs to the MAGUK family.</text>
</comment>
<dbReference type="InterPro" id="IPR036034">
    <property type="entry name" value="PDZ_sf"/>
</dbReference>
<dbReference type="Gene3D" id="3.40.50.300">
    <property type="entry name" value="P-loop containing nucleotide triphosphate hydrolases"/>
    <property type="match status" value="1"/>
</dbReference>
<dbReference type="PROSITE" id="PS50052">
    <property type="entry name" value="GUANYLATE_KINASE_2"/>
    <property type="match status" value="1"/>
</dbReference>
<dbReference type="InterPro" id="IPR008144">
    <property type="entry name" value="Guanylate_kin-like_dom"/>
</dbReference>
<feature type="domain" description="PDZ" evidence="5">
    <location>
        <begin position="171"/>
        <end position="237"/>
    </location>
</feature>
<dbReference type="SUPFAM" id="SSF50156">
    <property type="entry name" value="PDZ domain-like"/>
    <property type="match status" value="1"/>
</dbReference>
<keyword evidence="2" id="KW-0728">SH3 domain</keyword>
<dbReference type="CDD" id="cd00071">
    <property type="entry name" value="GMPK"/>
    <property type="match status" value="1"/>
</dbReference>
<feature type="domain" description="Guanylate kinase-like" evidence="4">
    <location>
        <begin position="265"/>
        <end position="454"/>
    </location>
</feature>
<dbReference type="Gene3D" id="2.30.42.10">
    <property type="match status" value="1"/>
</dbReference>
<evidence type="ECO:0000313" key="8">
    <source>
        <dbReference type="RefSeq" id="XP_014661633.1"/>
    </source>
</evidence>
<dbReference type="InterPro" id="IPR001478">
    <property type="entry name" value="PDZ"/>
</dbReference>
<dbReference type="InterPro" id="IPR008145">
    <property type="entry name" value="GK/Ca_channel_bsu"/>
</dbReference>
<dbReference type="Pfam" id="PF02828">
    <property type="entry name" value="L27"/>
    <property type="match status" value="1"/>
</dbReference>
<dbReference type="InterPro" id="IPR014775">
    <property type="entry name" value="L27_C"/>
</dbReference>
<evidence type="ECO:0000259" key="6">
    <source>
        <dbReference type="PROSITE" id="PS51022"/>
    </source>
</evidence>
<protein>
    <submittedName>
        <fullName evidence="8">MAGUK p55 subfamily member 7-like</fullName>
    </submittedName>
</protein>
<dbReference type="PANTHER" id="PTHR23122">
    <property type="entry name" value="MEMBRANE-ASSOCIATED GUANYLATE KINASE MAGUK"/>
    <property type="match status" value="1"/>
</dbReference>
<dbReference type="PROSITE" id="PS51022">
    <property type="entry name" value="L27"/>
    <property type="match status" value="2"/>
</dbReference>
<proteinExistence type="inferred from homology"/>